<dbReference type="Proteomes" id="UP001151287">
    <property type="component" value="Unassembled WGS sequence"/>
</dbReference>
<evidence type="ECO:0000313" key="4">
    <source>
        <dbReference type="EMBL" id="KAJ1694183.1"/>
    </source>
</evidence>
<proteinExistence type="predicted"/>
<feature type="domain" description="GIL1/IRKI C-terminal" evidence="3">
    <location>
        <begin position="399"/>
        <end position="453"/>
    </location>
</feature>
<evidence type="ECO:0000259" key="2">
    <source>
        <dbReference type="Pfam" id="PF04859"/>
    </source>
</evidence>
<keyword evidence="5" id="KW-1185">Reference proteome</keyword>
<name>A0A9Q0HQG4_9POAL</name>
<dbReference type="OrthoDB" id="1915848at2759"/>
<dbReference type="InterPro" id="IPR006943">
    <property type="entry name" value="DUF641_pln"/>
</dbReference>
<comment type="caution">
    <text evidence="4">The sequence shown here is derived from an EMBL/GenBank/DDBJ whole genome shotgun (WGS) entry which is preliminary data.</text>
</comment>
<dbReference type="EMBL" id="JAMQYH010000003">
    <property type="protein sequence ID" value="KAJ1694183.1"/>
    <property type="molecule type" value="Genomic_DNA"/>
</dbReference>
<dbReference type="InterPro" id="IPR056813">
    <property type="entry name" value="GIL1_IRKI_C"/>
</dbReference>
<dbReference type="GO" id="GO:0009959">
    <property type="term" value="P:negative gravitropism"/>
    <property type="evidence" value="ECO:0007669"/>
    <property type="project" value="InterPro"/>
</dbReference>
<dbReference type="InterPro" id="IPR040225">
    <property type="entry name" value="GIL1-like"/>
</dbReference>
<protein>
    <recommendedName>
        <fullName evidence="6">DUF641 domain-containing protein</fullName>
    </recommendedName>
</protein>
<feature type="region of interest" description="Disordered" evidence="1">
    <location>
        <begin position="55"/>
        <end position="78"/>
    </location>
</feature>
<evidence type="ECO:0000259" key="3">
    <source>
        <dbReference type="Pfam" id="PF24994"/>
    </source>
</evidence>
<evidence type="ECO:0008006" key="6">
    <source>
        <dbReference type="Google" id="ProtNLM"/>
    </source>
</evidence>
<dbReference type="Pfam" id="PF24994">
    <property type="entry name" value="GIL1_IRKI_C"/>
    <property type="match status" value="1"/>
</dbReference>
<dbReference type="AlphaFoldDB" id="A0A9Q0HQG4"/>
<evidence type="ECO:0000256" key="1">
    <source>
        <dbReference type="SAM" id="MobiDB-lite"/>
    </source>
</evidence>
<evidence type="ECO:0000313" key="5">
    <source>
        <dbReference type="Proteomes" id="UP001151287"/>
    </source>
</evidence>
<feature type="domain" description="DUF641" evidence="2">
    <location>
        <begin position="82"/>
        <end position="205"/>
    </location>
</feature>
<dbReference type="GO" id="GO:0009639">
    <property type="term" value="P:response to red or far red light"/>
    <property type="evidence" value="ECO:0007669"/>
    <property type="project" value="InterPro"/>
</dbReference>
<dbReference type="Pfam" id="PF04859">
    <property type="entry name" value="DUF641"/>
    <property type="match status" value="1"/>
</dbReference>
<organism evidence="4 5">
    <name type="scientific">Rhynchospora breviuscula</name>
    <dbReference type="NCBI Taxonomy" id="2022672"/>
    <lineage>
        <taxon>Eukaryota</taxon>
        <taxon>Viridiplantae</taxon>
        <taxon>Streptophyta</taxon>
        <taxon>Embryophyta</taxon>
        <taxon>Tracheophyta</taxon>
        <taxon>Spermatophyta</taxon>
        <taxon>Magnoliopsida</taxon>
        <taxon>Liliopsida</taxon>
        <taxon>Poales</taxon>
        <taxon>Cyperaceae</taxon>
        <taxon>Cyperoideae</taxon>
        <taxon>Rhynchosporeae</taxon>
        <taxon>Rhynchospora</taxon>
    </lineage>
</organism>
<accession>A0A9Q0HQG4</accession>
<dbReference type="PANTHER" id="PTHR31161">
    <property type="entry name" value="PROTEIN GRAVITROPIC IN THE LIGHT 1"/>
    <property type="match status" value="1"/>
</dbReference>
<feature type="compositionally biased region" description="Pro residues" evidence="1">
    <location>
        <begin position="57"/>
        <end position="72"/>
    </location>
</feature>
<gene>
    <name evidence="4" type="ORF">LUZ63_010881</name>
</gene>
<reference evidence="4" key="1">
    <citation type="journal article" date="2022" name="Cell">
        <title>Repeat-based holocentromeres influence genome architecture and karyotype evolution.</title>
        <authorList>
            <person name="Hofstatter P.G."/>
            <person name="Thangavel G."/>
            <person name="Lux T."/>
            <person name="Neumann P."/>
            <person name="Vondrak T."/>
            <person name="Novak P."/>
            <person name="Zhang M."/>
            <person name="Costa L."/>
            <person name="Castellani M."/>
            <person name="Scott A."/>
            <person name="Toegelov H."/>
            <person name="Fuchs J."/>
            <person name="Mata-Sucre Y."/>
            <person name="Dias Y."/>
            <person name="Vanzela A.L.L."/>
            <person name="Huettel B."/>
            <person name="Almeida C.C.S."/>
            <person name="Simkova H."/>
            <person name="Souza G."/>
            <person name="Pedrosa-Harand A."/>
            <person name="Macas J."/>
            <person name="Mayer K.F.X."/>
            <person name="Houben A."/>
            <person name="Marques A."/>
        </authorList>
    </citation>
    <scope>NUCLEOTIDE SEQUENCE</scope>
    <source>
        <strain evidence="4">RhyBre1mFocal</strain>
    </source>
</reference>
<sequence length="458" mass="50628">MLQKFALAFKTKTIEFFAEEEEEEEDDNGSIRAVDDLVGPTADAIITDQRVVVLKPDPAPAPAPAPAPPPDVRNPNPSFDRDTLISTLFATLSSFESAYLHVQTAHSRVLPSALCSADAGAVSHLRRLSDLKHSVPGPGCSSIPDLKPIDLNSCLQAQVLDNQNLLRSFDTVINRLQADIDRKDAESAELKLSLNELELINERLGARLDRACAPTPGEGNIENLLSVSVFDSVLRDSCRIMHRFAKSLVDLMRRNGWDLFSVAKSIYPDANYAKQGHCRYTILSHVCLRMFDGFDSYGFAIRSDEESEPDLLVSRDDSLRQFIEHSAVDPLELVEADPHSEFAQFCERKYNKVIQPGTGSGFLGSFEPASPLYEPFVAMASSIWALHLLAWAYDPAVEIFQVGHGREFSVVYMENILRRKVGTLCGKVTRPKVGFTVVPGFRVGGTVVQCRVYLDPSS</sequence>